<dbReference type="HOGENOM" id="CLU_2502899_0_0_1"/>
<keyword evidence="2" id="KW-1185">Reference proteome</keyword>
<dbReference type="Gene3D" id="2.40.70.10">
    <property type="entry name" value="Acid Proteases"/>
    <property type="match status" value="1"/>
</dbReference>
<accession>K3WR00</accession>
<sequence length="86" mass="9574">MTVLVDCGTSQNFVSKSALKQSLQTYERLVHNGKREKMTVRLADGSAVHAEGIQVELSFRFCDFVCKKTFVVLAMGSKYDLILGMP</sequence>
<reference evidence="2" key="1">
    <citation type="journal article" date="2010" name="Genome Biol.">
        <title>Genome sequence of the necrotrophic plant pathogen Pythium ultimum reveals original pathogenicity mechanisms and effector repertoire.</title>
        <authorList>
            <person name="Levesque C.A."/>
            <person name="Brouwer H."/>
            <person name="Cano L."/>
            <person name="Hamilton J.P."/>
            <person name="Holt C."/>
            <person name="Huitema E."/>
            <person name="Raffaele S."/>
            <person name="Robideau G.P."/>
            <person name="Thines M."/>
            <person name="Win J."/>
            <person name="Zerillo M.M."/>
            <person name="Beakes G.W."/>
            <person name="Boore J.L."/>
            <person name="Busam D."/>
            <person name="Dumas B."/>
            <person name="Ferriera S."/>
            <person name="Fuerstenberg S.I."/>
            <person name="Gachon C.M."/>
            <person name="Gaulin E."/>
            <person name="Govers F."/>
            <person name="Grenville-Briggs L."/>
            <person name="Horner N."/>
            <person name="Hostetler J."/>
            <person name="Jiang R.H."/>
            <person name="Johnson J."/>
            <person name="Krajaejun T."/>
            <person name="Lin H."/>
            <person name="Meijer H.J."/>
            <person name="Moore B."/>
            <person name="Morris P."/>
            <person name="Phuntmart V."/>
            <person name="Puiu D."/>
            <person name="Shetty J."/>
            <person name="Stajich J.E."/>
            <person name="Tripathy S."/>
            <person name="Wawra S."/>
            <person name="van West P."/>
            <person name="Whitty B.R."/>
            <person name="Coutinho P.M."/>
            <person name="Henrissat B."/>
            <person name="Martin F."/>
            <person name="Thomas P.D."/>
            <person name="Tyler B.M."/>
            <person name="De Vries R.P."/>
            <person name="Kamoun S."/>
            <person name="Yandell M."/>
            <person name="Tisserat N."/>
            <person name="Buell C.R."/>
        </authorList>
    </citation>
    <scope>NUCLEOTIDE SEQUENCE</scope>
    <source>
        <strain evidence="2">DAOM:BR144</strain>
    </source>
</reference>
<dbReference type="Proteomes" id="UP000019132">
    <property type="component" value="Unassembled WGS sequence"/>
</dbReference>
<organism evidence="1 2">
    <name type="scientific">Globisporangium ultimum (strain ATCC 200006 / CBS 805.95 / DAOM BR144)</name>
    <name type="common">Pythium ultimum</name>
    <dbReference type="NCBI Taxonomy" id="431595"/>
    <lineage>
        <taxon>Eukaryota</taxon>
        <taxon>Sar</taxon>
        <taxon>Stramenopiles</taxon>
        <taxon>Oomycota</taxon>
        <taxon>Peronosporomycetes</taxon>
        <taxon>Pythiales</taxon>
        <taxon>Pythiaceae</taxon>
        <taxon>Globisporangium</taxon>
    </lineage>
</organism>
<dbReference type="AlphaFoldDB" id="K3WR00"/>
<evidence type="ECO:0000313" key="1">
    <source>
        <dbReference type="EnsemblProtists" id="PYU1_T007394"/>
    </source>
</evidence>
<reference evidence="1" key="3">
    <citation type="submission" date="2015-02" db="UniProtKB">
        <authorList>
            <consortium name="EnsemblProtists"/>
        </authorList>
    </citation>
    <scope>IDENTIFICATION</scope>
    <source>
        <strain evidence="1">DAOM BR144</strain>
    </source>
</reference>
<dbReference type="InterPro" id="IPR021109">
    <property type="entry name" value="Peptidase_aspartic_dom_sf"/>
</dbReference>
<name>K3WR00_GLOUD</name>
<evidence type="ECO:0000313" key="2">
    <source>
        <dbReference type="Proteomes" id="UP000019132"/>
    </source>
</evidence>
<dbReference type="EnsemblProtists" id="PYU1_T007394">
    <property type="protein sequence ID" value="PYU1_T007394"/>
    <property type="gene ID" value="PYU1_G007378"/>
</dbReference>
<dbReference type="VEuPathDB" id="FungiDB:PYU1_G007378"/>
<dbReference type="EMBL" id="GL376629">
    <property type="status" value="NOT_ANNOTATED_CDS"/>
    <property type="molecule type" value="Genomic_DNA"/>
</dbReference>
<reference evidence="2" key="2">
    <citation type="submission" date="2010-04" db="EMBL/GenBank/DDBJ databases">
        <authorList>
            <person name="Buell R."/>
            <person name="Hamilton J."/>
            <person name="Hostetler J."/>
        </authorList>
    </citation>
    <scope>NUCLEOTIDE SEQUENCE [LARGE SCALE GENOMIC DNA]</scope>
    <source>
        <strain evidence="2">DAOM:BR144</strain>
    </source>
</reference>
<evidence type="ECO:0008006" key="3">
    <source>
        <dbReference type="Google" id="ProtNLM"/>
    </source>
</evidence>
<dbReference type="CDD" id="cd00303">
    <property type="entry name" value="retropepsin_like"/>
    <property type="match status" value="1"/>
</dbReference>
<protein>
    <recommendedName>
        <fullName evidence="3">Aspartic peptidase DDI1-type domain-containing protein</fullName>
    </recommendedName>
</protein>
<proteinExistence type="predicted"/>
<dbReference type="InParanoid" id="K3WR00"/>